<proteinExistence type="predicted"/>
<dbReference type="Proteomes" id="UP000326364">
    <property type="component" value="Unassembled WGS sequence"/>
</dbReference>
<dbReference type="Proteomes" id="UP000325933">
    <property type="component" value="Unassembled WGS sequence"/>
</dbReference>
<evidence type="ECO:0000313" key="3">
    <source>
        <dbReference type="EMBL" id="KAA9024725.1"/>
    </source>
</evidence>
<feature type="domain" description="DUF5983" evidence="1">
    <location>
        <begin position="7"/>
        <end position="95"/>
    </location>
</feature>
<protein>
    <recommendedName>
        <fullName evidence="1">DUF5983 domain-containing protein</fullName>
    </recommendedName>
</protein>
<gene>
    <name evidence="3" type="ORF">F4U95_21575</name>
    <name evidence="2" type="ORF">F4U96_21460</name>
</gene>
<evidence type="ECO:0000259" key="1">
    <source>
        <dbReference type="Pfam" id="PF19419"/>
    </source>
</evidence>
<dbReference type="Pfam" id="PF19419">
    <property type="entry name" value="DUF5983"/>
    <property type="match status" value="1"/>
</dbReference>
<evidence type="ECO:0000313" key="2">
    <source>
        <dbReference type="EMBL" id="KAA9012264.1"/>
    </source>
</evidence>
<evidence type="ECO:0000313" key="4">
    <source>
        <dbReference type="Proteomes" id="UP000325933"/>
    </source>
</evidence>
<sequence length="95" mass="10397">MEIGTHLVLSTAHVTHATSELLTAWAALPVEQQPLTAASTWYGWFVSTYAVEGDIAPIIPPDLVEIQRFARSLGCAYILFDCDGDTVAALRTFSW</sequence>
<name>A0A5J5HRI3_9SPHN</name>
<dbReference type="InterPro" id="IPR046025">
    <property type="entry name" value="DUF5983"/>
</dbReference>
<comment type="caution">
    <text evidence="3">The sequence shown here is derived from an EMBL/GenBank/DDBJ whole genome shotgun (WGS) entry which is preliminary data.</text>
</comment>
<dbReference type="RefSeq" id="WP_120253344.1">
    <property type="nucleotide sequence ID" value="NZ_JBNNIY010000049.1"/>
</dbReference>
<organism evidence="3 4">
    <name type="scientific">Sphingobium limneticum</name>
    <dbReference type="NCBI Taxonomy" id="1007511"/>
    <lineage>
        <taxon>Bacteria</taxon>
        <taxon>Pseudomonadati</taxon>
        <taxon>Pseudomonadota</taxon>
        <taxon>Alphaproteobacteria</taxon>
        <taxon>Sphingomonadales</taxon>
        <taxon>Sphingomonadaceae</taxon>
        <taxon>Sphingobium</taxon>
    </lineage>
</organism>
<keyword evidence="5" id="KW-1185">Reference proteome</keyword>
<dbReference type="EMBL" id="VYQB01000024">
    <property type="protein sequence ID" value="KAA9012264.1"/>
    <property type="molecule type" value="Genomic_DNA"/>
</dbReference>
<dbReference type="AlphaFoldDB" id="A0A5J5HRI3"/>
<accession>A0A5J5HRI3</accession>
<dbReference type="EMBL" id="VYQA01000024">
    <property type="protein sequence ID" value="KAA9024725.1"/>
    <property type="molecule type" value="Genomic_DNA"/>
</dbReference>
<evidence type="ECO:0000313" key="5">
    <source>
        <dbReference type="Proteomes" id="UP000326364"/>
    </source>
</evidence>
<reference evidence="4 5" key="1">
    <citation type="submission" date="2019-09" db="EMBL/GenBank/DDBJ databases">
        <authorList>
            <person name="Feng G."/>
        </authorList>
    </citation>
    <scope>NUCLEOTIDE SEQUENCE [LARGE SCALE GENOMIC DNA]</scope>
    <source>
        <strain evidence="3 4">KACC 19283</strain>
        <strain evidence="2 5">KACC 19284</strain>
    </source>
</reference>